<dbReference type="InterPro" id="IPR005901">
    <property type="entry name" value="GLPGLI"/>
</dbReference>
<gene>
    <name evidence="2" type="ORF">SAMN05444408_103242</name>
</gene>
<reference evidence="3" key="1">
    <citation type="submission" date="2016-11" db="EMBL/GenBank/DDBJ databases">
        <authorList>
            <person name="Varghese N."/>
            <person name="Submissions S."/>
        </authorList>
    </citation>
    <scope>NUCLEOTIDE SEQUENCE [LARGE SCALE GENOMIC DNA]</scope>
    <source>
        <strain evidence="3">DSM 26898</strain>
    </source>
</reference>
<dbReference type="Proteomes" id="UP000184236">
    <property type="component" value="Unassembled WGS sequence"/>
</dbReference>
<keyword evidence="1" id="KW-1133">Transmembrane helix</keyword>
<accession>A0A1M4VRD5</accession>
<feature type="transmembrane region" description="Helical" evidence="1">
    <location>
        <begin position="12"/>
        <end position="35"/>
    </location>
</feature>
<dbReference type="EMBL" id="FQVO01000003">
    <property type="protein sequence ID" value="SHE71435.1"/>
    <property type="molecule type" value="Genomic_DNA"/>
</dbReference>
<proteinExistence type="predicted"/>
<sequence length="300" mass="35454">MLKLVLCIARFYFICIFVENITMNKLFYLITLLAVSVTAQTHRFIYDVVYRPDSASTEVRKANYYLDINPDEVFYYERPFFVSDSIEKASGLRTFSGKVTDLISKKIKSGQYILYSIQSYDIYQLKDKPKIFWKIEKETKKSSSLQLQKATGKFGGRNWIAWFSKDIPFQEGPYKFHGLPGLIVEIYDDKENYHFSLNQSENFTETQFIEFYKNAKARGVEIPYSKYQSMLLSYYHDPIKFINSGQIEINEEHKLGLEDGRIIYKPEELRQYALEEQQRIKKYNNPIELDKAVNYPEVKK</sequence>
<dbReference type="STRING" id="1302685.SAMN05444408_103242"/>
<evidence type="ECO:0000313" key="3">
    <source>
        <dbReference type="Proteomes" id="UP000184236"/>
    </source>
</evidence>
<keyword evidence="1" id="KW-0472">Membrane</keyword>
<keyword evidence="1" id="KW-0812">Transmembrane</keyword>
<protein>
    <submittedName>
        <fullName evidence="2">GLPGLI family protein</fullName>
    </submittedName>
</protein>
<evidence type="ECO:0000256" key="1">
    <source>
        <dbReference type="SAM" id="Phobius"/>
    </source>
</evidence>
<organism evidence="2 3">
    <name type="scientific">Chryseobacterium takakiae</name>
    <dbReference type="NCBI Taxonomy" id="1302685"/>
    <lineage>
        <taxon>Bacteria</taxon>
        <taxon>Pseudomonadati</taxon>
        <taxon>Bacteroidota</taxon>
        <taxon>Flavobacteriia</taxon>
        <taxon>Flavobacteriales</taxon>
        <taxon>Weeksellaceae</taxon>
        <taxon>Chryseobacterium group</taxon>
        <taxon>Chryseobacterium</taxon>
    </lineage>
</organism>
<evidence type="ECO:0000313" key="2">
    <source>
        <dbReference type="EMBL" id="SHE71435.1"/>
    </source>
</evidence>
<dbReference type="NCBIfam" id="TIGR01200">
    <property type="entry name" value="GLPGLI"/>
    <property type="match status" value="1"/>
</dbReference>
<dbReference type="Pfam" id="PF09697">
    <property type="entry name" value="Porph_ging"/>
    <property type="match status" value="1"/>
</dbReference>
<name>A0A1M4VRD5_9FLAO</name>
<dbReference type="AlphaFoldDB" id="A0A1M4VRD5"/>
<keyword evidence="3" id="KW-1185">Reference proteome</keyword>